<evidence type="ECO:0000256" key="7">
    <source>
        <dbReference type="RuleBase" id="RU363032"/>
    </source>
</evidence>
<keyword evidence="6 7" id="KW-0472">Membrane</keyword>
<protein>
    <submittedName>
        <fullName evidence="8">ABC transporter permease subunit</fullName>
    </submittedName>
</protein>
<evidence type="ECO:0000256" key="3">
    <source>
        <dbReference type="ARBA" id="ARBA00022475"/>
    </source>
</evidence>
<proteinExistence type="inferred from homology"/>
<evidence type="ECO:0000256" key="1">
    <source>
        <dbReference type="ARBA" id="ARBA00004651"/>
    </source>
</evidence>
<dbReference type="InterPro" id="IPR050366">
    <property type="entry name" value="BP-dependent_transpt_permease"/>
</dbReference>
<keyword evidence="3" id="KW-1003">Cell membrane</keyword>
<keyword evidence="4 7" id="KW-0812">Transmembrane</keyword>
<comment type="subcellular location">
    <subcellularLocation>
        <location evidence="1 7">Cell membrane</location>
        <topology evidence="1 7">Multi-pass membrane protein</topology>
    </subcellularLocation>
</comment>
<dbReference type="OrthoDB" id="9783218at2"/>
<feature type="transmembrane region" description="Helical" evidence="7">
    <location>
        <begin position="73"/>
        <end position="94"/>
    </location>
</feature>
<dbReference type="PANTHER" id="PTHR43386">
    <property type="entry name" value="OLIGOPEPTIDE TRANSPORT SYSTEM PERMEASE PROTEIN APPC"/>
    <property type="match status" value="1"/>
</dbReference>
<dbReference type="InterPro" id="IPR035906">
    <property type="entry name" value="MetI-like_sf"/>
</dbReference>
<feature type="transmembrane region" description="Helical" evidence="7">
    <location>
        <begin position="106"/>
        <end position="128"/>
    </location>
</feature>
<dbReference type="SUPFAM" id="SSF161098">
    <property type="entry name" value="MetI-like"/>
    <property type="match status" value="1"/>
</dbReference>
<evidence type="ECO:0000313" key="8">
    <source>
        <dbReference type="EMBL" id="MUB65452.1"/>
    </source>
</evidence>
<accession>A0A174PBF4</accession>
<evidence type="ECO:0000256" key="5">
    <source>
        <dbReference type="ARBA" id="ARBA00022989"/>
    </source>
</evidence>
<evidence type="ECO:0000256" key="6">
    <source>
        <dbReference type="ARBA" id="ARBA00023136"/>
    </source>
</evidence>
<feature type="transmembrane region" description="Helical" evidence="7">
    <location>
        <begin position="240"/>
        <end position="259"/>
    </location>
</feature>
<dbReference type="AlphaFoldDB" id="A0A174PBF4"/>
<dbReference type="Pfam" id="PF00528">
    <property type="entry name" value="BPD_transp_1"/>
    <property type="match status" value="1"/>
</dbReference>
<evidence type="ECO:0000313" key="9">
    <source>
        <dbReference type="Proteomes" id="UP000434223"/>
    </source>
</evidence>
<gene>
    <name evidence="8" type="ORF">GNE07_20730</name>
</gene>
<keyword evidence="2 7" id="KW-0813">Transport</keyword>
<dbReference type="Proteomes" id="UP000434223">
    <property type="component" value="Unassembled WGS sequence"/>
</dbReference>
<comment type="caution">
    <text evidence="8">The sequence shown here is derived from an EMBL/GenBank/DDBJ whole genome shotgun (WGS) entry which is preliminary data.</text>
</comment>
<reference evidence="8 9" key="1">
    <citation type="submission" date="2019-09" db="EMBL/GenBank/DDBJ databases">
        <title>Draft genome sequencing of Hungatella hathewayi 123Y-2.</title>
        <authorList>
            <person name="Lv Q."/>
            <person name="Li S."/>
        </authorList>
    </citation>
    <scope>NUCLEOTIDE SEQUENCE [LARGE SCALE GENOMIC DNA]</scope>
    <source>
        <strain evidence="8 9">123Y-2</strain>
    </source>
</reference>
<name>A0A174PBF4_9FIRM</name>
<organism evidence="8 9">
    <name type="scientific">Hungatella hathewayi</name>
    <dbReference type="NCBI Taxonomy" id="154046"/>
    <lineage>
        <taxon>Bacteria</taxon>
        <taxon>Bacillati</taxon>
        <taxon>Bacillota</taxon>
        <taxon>Clostridia</taxon>
        <taxon>Lachnospirales</taxon>
        <taxon>Lachnospiraceae</taxon>
        <taxon>Hungatella</taxon>
    </lineage>
</organism>
<dbReference type="InterPro" id="IPR000515">
    <property type="entry name" value="MetI-like"/>
</dbReference>
<feature type="transmembrane region" description="Helical" evidence="7">
    <location>
        <begin position="134"/>
        <end position="153"/>
    </location>
</feature>
<dbReference type="PANTHER" id="PTHR43386:SF23">
    <property type="entry name" value="ABC TRANSPORTER"/>
    <property type="match status" value="1"/>
</dbReference>
<dbReference type="GO" id="GO:0005886">
    <property type="term" value="C:plasma membrane"/>
    <property type="evidence" value="ECO:0007669"/>
    <property type="project" value="UniProtKB-SubCell"/>
</dbReference>
<dbReference type="RefSeq" id="WP_006771306.1">
    <property type="nucleotide sequence ID" value="NZ_BQNJ01000001.1"/>
</dbReference>
<evidence type="ECO:0000256" key="2">
    <source>
        <dbReference type="ARBA" id="ARBA00022448"/>
    </source>
</evidence>
<evidence type="ECO:0000256" key="4">
    <source>
        <dbReference type="ARBA" id="ARBA00022692"/>
    </source>
</evidence>
<dbReference type="GeneID" id="93151162"/>
<dbReference type="GO" id="GO:0055085">
    <property type="term" value="P:transmembrane transport"/>
    <property type="evidence" value="ECO:0007669"/>
    <property type="project" value="InterPro"/>
</dbReference>
<dbReference type="PROSITE" id="PS50928">
    <property type="entry name" value="ABC_TM1"/>
    <property type="match status" value="1"/>
</dbReference>
<sequence length="275" mass="30079">MKRRMNRRKMMLLLAGLSVLMLAVITVAGQLLSEAAMVTDFSRKNLAPCLAYPFGTDWMGRDMFVRTITGLSMSIRIGLLTAAISAVIAFLMGIVAATMGKIADGLIIGIIDLVMGIPHILLLVLISFALGKGFWGVVAGISLTHWTSLARLIRGEVLQLKQSQYIKIAEKLGQGKLSIAFRHMTPHLIPQLFVGLVLMFPHAILHEASVTFLGFGLSPEQPAIGVILSESMKYLAMGKWWLALFPGLFLVFVVLLFHFMGSTISQLLDPAHAHQ</sequence>
<dbReference type="CDD" id="cd06261">
    <property type="entry name" value="TM_PBP2"/>
    <property type="match status" value="1"/>
</dbReference>
<dbReference type="EMBL" id="WNME01000015">
    <property type="protein sequence ID" value="MUB65452.1"/>
    <property type="molecule type" value="Genomic_DNA"/>
</dbReference>
<keyword evidence="5 7" id="KW-1133">Transmembrane helix</keyword>
<dbReference type="Gene3D" id="1.10.3720.10">
    <property type="entry name" value="MetI-like"/>
    <property type="match status" value="1"/>
</dbReference>
<comment type="similarity">
    <text evidence="7">Belongs to the binding-protein-dependent transport system permease family.</text>
</comment>